<sequence>MPEQTIMELRILDTEFNLKAKGNEEHIKHVSDYVNTELERVKAANPFTNHIRIAILGCMNITERLFNAEEEVRSSEEVKAKEVGEVKQVKAELKKLSDLLAEEQAKYQALAEEKDLLQKELDEKNDLLAQYREHLRQGKIESETSRKTILDLQNQLFESQIELVKANKNHIEKDVFKSIEDKMKLD</sequence>
<dbReference type="Proteomes" id="UP000176244">
    <property type="component" value="Unassembled WGS sequence"/>
</dbReference>
<protein>
    <submittedName>
        <fullName evidence="2">Cell division protein ZapA</fullName>
    </submittedName>
</protein>
<feature type="coiled-coil region" evidence="1">
    <location>
        <begin position="86"/>
        <end position="169"/>
    </location>
</feature>
<dbReference type="STRING" id="52694.ACWI_21310"/>
<evidence type="ECO:0000313" key="2">
    <source>
        <dbReference type="EMBL" id="OFV70350.1"/>
    </source>
</evidence>
<comment type="caution">
    <text evidence="2">The sequence shown here is derived from an EMBL/GenBank/DDBJ whole genome shotgun (WGS) entry which is preliminary data.</text>
</comment>
<dbReference type="InterPro" id="IPR036192">
    <property type="entry name" value="Cell_div_ZapA-like_sf"/>
</dbReference>
<keyword evidence="1" id="KW-0175">Coiled coil</keyword>
<dbReference type="InterPro" id="IPR007838">
    <property type="entry name" value="Cell_div_ZapA-like"/>
</dbReference>
<dbReference type="RefSeq" id="WP_242871614.1">
    <property type="nucleotide sequence ID" value="NZ_CP097897.1"/>
</dbReference>
<dbReference type="SUPFAM" id="SSF102829">
    <property type="entry name" value="Cell division protein ZapA-like"/>
    <property type="match status" value="1"/>
</dbReference>
<dbReference type="EMBL" id="LKEU01000031">
    <property type="protein sequence ID" value="OFV70350.1"/>
    <property type="molecule type" value="Genomic_DNA"/>
</dbReference>
<reference evidence="2 3" key="1">
    <citation type="submission" date="2015-09" db="EMBL/GenBank/DDBJ databases">
        <title>Genome sequence of Acetobacterium wieringae DSM 1911.</title>
        <authorList>
            <person name="Poehlein A."/>
            <person name="Bengelsdorf F.R."/>
            <person name="Schiel-Bengelsdorf B."/>
            <person name="Duerre P."/>
            <person name="Daniel R."/>
        </authorList>
    </citation>
    <scope>NUCLEOTIDE SEQUENCE [LARGE SCALE GENOMIC DNA]</scope>
    <source>
        <strain evidence="2 3">DSM 1911</strain>
    </source>
</reference>
<dbReference type="InterPro" id="IPR053712">
    <property type="entry name" value="Bac_CellDiv_Activator"/>
</dbReference>
<keyword evidence="2" id="KW-0131">Cell cycle</keyword>
<name>A0A1F2PG76_9FIRM</name>
<organism evidence="2 3">
    <name type="scientific">Acetobacterium wieringae</name>
    <dbReference type="NCBI Taxonomy" id="52694"/>
    <lineage>
        <taxon>Bacteria</taxon>
        <taxon>Bacillati</taxon>
        <taxon>Bacillota</taxon>
        <taxon>Clostridia</taxon>
        <taxon>Eubacteriales</taxon>
        <taxon>Eubacteriaceae</taxon>
        <taxon>Acetobacterium</taxon>
    </lineage>
</organism>
<dbReference type="AlphaFoldDB" id="A0A1F2PG76"/>
<proteinExistence type="predicted"/>
<dbReference type="Gene3D" id="6.10.250.790">
    <property type="match status" value="1"/>
</dbReference>
<dbReference type="GO" id="GO:0051301">
    <property type="term" value="P:cell division"/>
    <property type="evidence" value="ECO:0007669"/>
    <property type="project" value="UniProtKB-KW"/>
</dbReference>
<accession>A0A1F2PG76</accession>
<evidence type="ECO:0000256" key="1">
    <source>
        <dbReference type="SAM" id="Coils"/>
    </source>
</evidence>
<evidence type="ECO:0000313" key="3">
    <source>
        <dbReference type="Proteomes" id="UP000176244"/>
    </source>
</evidence>
<gene>
    <name evidence="2" type="ORF">ACWI_21310</name>
</gene>
<keyword evidence="2" id="KW-0132">Cell division</keyword>
<dbReference type="Pfam" id="PF05164">
    <property type="entry name" value="ZapA"/>
    <property type="match status" value="1"/>
</dbReference>